<keyword evidence="2" id="KW-0812">Transmembrane</keyword>
<dbReference type="Proteomes" id="UP000295444">
    <property type="component" value="Unassembled WGS sequence"/>
</dbReference>
<feature type="compositionally biased region" description="Low complexity" evidence="1">
    <location>
        <begin position="86"/>
        <end position="111"/>
    </location>
</feature>
<feature type="region of interest" description="Disordered" evidence="1">
    <location>
        <begin position="80"/>
        <end position="156"/>
    </location>
</feature>
<keyword evidence="2" id="KW-1133">Transmembrane helix</keyword>
<dbReference type="AlphaFoldDB" id="A0A4V6PVX5"/>
<sequence length="293" mass="29931">MSDSPDENDDTVVGGTGSHPPTSEYPADVLSPTGHLPASGQLPAPPPPRRSRAQTLVVGGSIAAIVLVVAAVVLIVATNRGGGQAGQPTGAPRTSAVPPTTSASTTPATSSTPPPSHTERWHPVAGASSSGLTYSVPQDWANSSKPRSTGRGEQWGGVAEFGTYQCPQGRYTRGFVASGKAPTGDQTDLGALAGDYADALAKHWYGEPRIETGTPQQRQVDGHEAVLVTAKLSIDPENPDCDASSAEVLVLAVKLDRGVGVLAAVNDLEGGPSDPPCAPDGVIQQILSTVKVR</sequence>
<feature type="transmembrane region" description="Helical" evidence="2">
    <location>
        <begin position="56"/>
        <end position="77"/>
    </location>
</feature>
<evidence type="ECO:0000256" key="1">
    <source>
        <dbReference type="SAM" id="MobiDB-lite"/>
    </source>
</evidence>
<evidence type="ECO:0000259" key="3">
    <source>
        <dbReference type="Pfam" id="PF26056"/>
    </source>
</evidence>
<dbReference type="EMBL" id="SNXZ01000001">
    <property type="protein sequence ID" value="TDQ04885.1"/>
    <property type="molecule type" value="Genomic_DNA"/>
</dbReference>
<protein>
    <recommendedName>
        <fullName evidence="3">DUF8017 domain-containing protein</fullName>
    </recommendedName>
</protein>
<feature type="domain" description="DUF8017" evidence="3">
    <location>
        <begin position="119"/>
        <end position="291"/>
    </location>
</feature>
<proteinExistence type="predicted"/>
<evidence type="ECO:0000256" key="2">
    <source>
        <dbReference type="SAM" id="Phobius"/>
    </source>
</evidence>
<keyword evidence="5" id="KW-1185">Reference proteome</keyword>
<dbReference type="InterPro" id="IPR058330">
    <property type="entry name" value="DUF8017"/>
</dbReference>
<feature type="compositionally biased region" description="Polar residues" evidence="1">
    <location>
        <begin position="127"/>
        <end position="147"/>
    </location>
</feature>
<dbReference type="OrthoDB" id="3697544at2"/>
<dbReference type="RefSeq" id="WP_133847725.1">
    <property type="nucleotide sequence ID" value="NZ_SNXZ01000001.1"/>
</dbReference>
<gene>
    <name evidence="4" type="ORF">EV186_101846</name>
</gene>
<accession>A0A4V6PVX5</accession>
<evidence type="ECO:0000313" key="5">
    <source>
        <dbReference type="Proteomes" id="UP000295444"/>
    </source>
</evidence>
<comment type="caution">
    <text evidence="4">The sequence shown here is derived from an EMBL/GenBank/DDBJ whole genome shotgun (WGS) entry which is preliminary data.</text>
</comment>
<organism evidence="4 5">
    <name type="scientific">Labedaea rhizosphaerae</name>
    <dbReference type="NCBI Taxonomy" id="598644"/>
    <lineage>
        <taxon>Bacteria</taxon>
        <taxon>Bacillati</taxon>
        <taxon>Actinomycetota</taxon>
        <taxon>Actinomycetes</taxon>
        <taxon>Pseudonocardiales</taxon>
        <taxon>Pseudonocardiaceae</taxon>
        <taxon>Labedaea</taxon>
    </lineage>
</organism>
<feature type="region of interest" description="Disordered" evidence="1">
    <location>
        <begin position="1"/>
        <end position="52"/>
    </location>
</feature>
<name>A0A4V6PVX5_LABRH</name>
<reference evidence="4 5" key="1">
    <citation type="submission" date="2019-03" db="EMBL/GenBank/DDBJ databases">
        <title>Genomic Encyclopedia of Type Strains, Phase IV (KMG-IV): sequencing the most valuable type-strain genomes for metagenomic binning, comparative biology and taxonomic classification.</title>
        <authorList>
            <person name="Goeker M."/>
        </authorList>
    </citation>
    <scope>NUCLEOTIDE SEQUENCE [LARGE SCALE GENOMIC DNA]</scope>
    <source>
        <strain evidence="4 5">DSM 45361</strain>
    </source>
</reference>
<evidence type="ECO:0000313" key="4">
    <source>
        <dbReference type="EMBL" id="TDQ04885.1"/>
    </source>
</evidence>
<keyword evidence="2" id="KW-0472">Membrane</keyword>
<feature type="compositionally biased region" description="Acidic residues" evidence="1">
    <location>
        <begin position="1"/>
        <end position="10"/>
    </location>
</feature>
<dbReference type="Pfam" id="PF26056">
    <property type="entry name" value="DUF8017"/>
    <property type="match status" value="1"/>
</dbReference>